<dbReference type="PANTHER" id="PTHR14003">
    <property type="entry name" value="TRANSCRIPTIONAL REPRESSOR PROTEIN YY"/>
    <property type="match status" value="1"/>
</dbReference>
<dbReference type="GO" id="GO:0008270">
    <property type="term" value="F:zinc ion binding"/>
    <property type="evidence" value="ECO:0007669"/>
    <property type="project" value="UniProtKB-KW"/>
</dbReference>
<feature type="domain" description="C2H2-type" evidence="8">
    <location>
        <begin position="279"/>
        <end position="306"/>
    </location>
</feature>
<dbReference type="STRING" id="62324.A0A182RGR4"/>
<dbReference type="GO" id="GO:0000981">
    <property type="term" value="F:DNA-binding transcription factor activity, RNA polymerase II-specific"/>
    <property type="evidence" value="ECO:0007669"/>
    <property type="project" value="TreeGrafter"/>
</dbReference>
<feature type="compositionally biased region" description="Basic and acidic residues" evidence="7">
    <location>
        <begin position="888"/>
        <end position="897"/>
    </location>
</feature>
<dbReference type="GO" id="GO:0005667">
    <property type="term" value="C:transcription regulator complex"/>
    <property type="evidence" value="ECO:0007669"/>
    <property type="project" value="TreeGrafter"/>
</dbReference>
<dbReference type="AlphaFoldDB" id="A0A182RGR4"/>
<dbReference type="VEuPathDB" id="VectorBase:AFUN005423"/>
<keyword evidence="2" id="KW-0677">Repeat</keyword>
<dbReference type="FunFam" id="3.30.160.60:FF:000340">
    <property type="entry name" value="zinc finger protein 473 isoform X1"/>
    <property type="match status" value="1"/>
</dbReference>
<feature type="region of interest" description="Disordered" evidence="7">
    <location>
        <begin position="831"/>
        <end position="929"/>
    </location>
</feature>
<feature type="domain" description="C2H2-type" evidence="8">
    <location>
        <begin position="449"/>
        <end position="476"/>
    </location>
</feature>
<dbReference type="EnsemblMetazoa" id="AFUN005423-RA">
    <property type="protein sequence ID" value="AFUN005423-PA"/>
    <property type="gene ID" value="AFUN005423"/>
</dbReference>
<feature type="domain" description="C2H2-type" evidence="8">
    <location>
        <begin position="335"/>
        <end position="362"/>
    </location>
</feature>
<dbReference type="SUPFAM" id="SSF57667">
    <property type="entry name" value="beta-beta-alpha zinc fingers"/>
    <property type="match status" value="4"/>
</dbReference>
<dbReference type="Pfam" id="PF13894">
    <property type="entry name" value="zf-C2H2_4"/>
    <property type="match status" value="1"/>
</dbReference>
<feature type="compositionally biased region" description="Low complexity" evidence="7">
    <location>
        <begin position="502"/>
        <end position="527"/>
    </location>
</feature>
<feature type="compositionally biased region" description="Polar residues" evidence="7">
    <location>
        <begin position="166"/>
        <end position="175"/>
    </location>
</feature>
<organism evidence="9">
    <name type="scientific">Anopheles funestus</name>
    <name type="common">African malaria mosquito</name>
    <dbReference type="NCBI Taxonomy" id="62324"/>
    <lineage>
        <taxon>Eukaryota</taxon>
        <taxon>Metazoa</taxon>
        <taxon>Ecdysozoa</taxon>
        <taxon>Arthropoda</taxon>
        <taxon>Hexapoda</taxon>
        <taxon>Insecta</taxon>
        <taxon>Pterygota</taxon>
        <taxon>Neoptera</taxon>
        <taxon>Endopterygota</taxon>
        <taxon>Diptera</taxon>
        <taxon>Nematocera</taxon>
        <taxon>Culicoidea</taxon>
        <taxon>Culicidae</taxon>
        <taxon>Anophelinae</taxon>
        <taxon>Anopheles</taxon>
    </lineage>
</organism>
<feature type="region of interest" description="Disordered" evidence="7">
    <location>
        <begin position="663"/>
        <end position="708"/>
    </location>
</feature>
<evidence type="ECO:0000256" key="6">
    <source>
        <dbReference type="PROSITE-ProRule" id="PRU00042"/>
    </source>
</evidence>
<accession>A0A182RGR4</accession>
<feature type="domain" description="C2H2-type" evidence="8">
    <location>
        <begin position="391"/>
        <end position="420"/>
    </location>
</feature>
<dbReference type="GO" id="GO:0000785">
    <property type="term" value="C:chromatin"/>
    <property type="evidence" value="ECO:0007669"/>
    <property type="project" value="TreeGrafter"/>
</dbReference>
<dbReference type="InterPro" id="IPR013087">
    <property type="entry name" value="Znf_C2H2_type"/>
</dbReference>
<protein>
    <recommendedName>
        <fullName evidence="8">C2H2-type domain-containing protein</fullName>
    </recommendedName>
</protein>
<evidence type="ECO:0000256" key="4">
    <source>
        <dbReference type="ARBA" id="ARBA00022833"/>
    </source>
</evidence>
<feature type="domain" description="C2H2-type" evidence="8">
    <location>
        <begin position="307"/>
        <end position="334"/>
    </location>
</feature>
<feature type="region of interest" description="Disordered" evidence="7">
    <location>
        <begin position="129"/>
        <end position="208"/>
    </location>
</feature>
<evidence type="ECO:0000256" key="3">
    <source>
        <dbReference type="ARBA" id="ARBA00022771"/>
    </source>
</evidence>
<feature type="region of interest" description="Disordered" evidence="7">
    <location>
        <begin position="758"/>
        <end position="818"/>
    </location>
</feature>
<reference evidence="9" key="1">
    <citation type="submission" date="2020-05" db="UniProtKB">
        <authorList>
            <consortium name="EnsemblMetazoa"/>
        </authorList>
    </citation>
    <scope>IDENTIFICATION</scope>
    <source>
        <strain evidence="9">FUMOZ</strain>
    </source>
</reference>
<feature type="compositionally biased region" description="Low complexity" evidence="7">
    <location>
        <begin position="677"/>
        <end position="694"/>
    </location>
</feature>
<proteinExistence type="predicted"/>
<sequence>MKKGVETATSTKVVAAAAAAAASLAENVDLWAQQDWIKSILSKSGTEIKEVPAEDLCKMVYYSGLPLLMTQQQQQQQQQQHGPDGTILQLNYNDANSAEQYAIPGQSSRNGALNGYQQQQQHHTISLTNGLTISNGPQSCGNSSSSSNGNGNNSNGQLTIMLNPPAQGQPTNLGSSIVPGTYGAPMSPLEERRTSSSPEQSSYTVQMTSPTVSSKFRCEQCNISFGSKSAHTSHMKSHAKQQQASDKVSGAKLAEAAITANGVGSTGTGSPGTQQPDPYQCDVCKKTFAVPARLVRHYRTHTGERPFECEFCHKMFSVKENLQVHRRIHTKERPYKCEICGRAFEHSGKLHRHMRIHTGERPHKCNVCGKTFIQSGQLVIHMRTHTGEKPYKCPVEGCGKGFTCSKQLKVHSRTHTGEKPYHCDICFRDFGYNHVLKLHRVQHYGAKCYKCTICDETFKSKKEMEAHIKGHANELPDDEEATEGGCKQEDVSAAGTERSAPSSTLEGTSGNSNSNSNSSFEYASSMSHTEGTEHTPSSDEPSGHGSGVGRFTILKSSSPSPPSTVSSVGVNDDGQLASVDEEDDDEDDAEEEDIDRKQVSPYAGMGQSFDQSLQCAYGSMPTGGVAPALLAAASIAAAVENGCTEVKFCPDIKPQRSISPVQPAALSMSRVTPPPSSGSSSSSSSSSSVLSIPPAVGASSTLHEPTGTGVTSAVTGQFMYEPLAIMKHHGYFAPASQITEYRSSSDIVRQVEAAIAGTENLLTPPRSSPESPDRSSSPESDSVLMADRDNNTLPPRKRKLYFKDSQQPPSGPKMVSVDGATSQHYGVAQQTIGLQQQQQPQQQQQQTIPLDVQSGHQQHFHHHQILQQRHTSENHHMSHQPHYPSHQQRPEEERTVKLEVLQNVSPSHREQQRQPSPTPTQPQTTVATSVIRMSSVIQYANKSS</sequence>
<feature type="domain" description="C2H2-type" evidence="8">
    <location>
        <begin position="363"/>
        <end position="390"/>
    </location>
</feature>
<evidence type="ECO:0000313" key="9">
    <source>
        <dbReference type="EnsemblMetazoa" id="AFUN005423-PA"/>
    </source>
</evidence>
<dbReference type="PANTHER" id="PTHR14003:SF23">
    <property type="entry name" value="ZINC FINGER PROTEIN 143"/>
    <property type="match status" value="1"/>
</dbReference>
<dbReference type="Pfam" id="PF00096">
    <property type="entry name" value="zf-C2H2"/>
    <property type="match status" value="5"/>
</dbReference>
<feature type="compositionally biased region" description="Acidic residues" evidence="7">
    <location>
        <begin position="579"/>
        <end position="593"/>
    </location>
</feature>
<dbReference type="GO" id="GO:0031519">
    <property type="term" value="C:PcG protein complex"/>
    <property type="evidence" value="ECO:0007669"/>
    <property type="project" value="TreeGrafter"/>
</dbReference>
<keyword evidence="3 6" id="KW-0863">Zinc-finger</keyword>
<dbReference type="PROSITE" id="PS00028">
    <property type="entry name" value="ZINC_FINGER_C2H2_1"/>
    <property type="match status" value="8"/>
</dbReference>
<keyword evidence="5" id="KW-0539">Nucleus</keyword>
<dbReference type="InterPro" id="IPR036236">
    <property type="entry name" value="Znf_C2H2_sf"/>
</dbReference>
<dbReference type="FunFam" id="3.30.160.60:FF:001399">
    <property type="entry name" value="Zinc finger protein"/>
    <property type="match status" value="1"/>
</dbReference>
<evidence type="ECO:0000256" key="2">
    <source>
        <dbReference type="ARBA" id="ARBA00022737"/>
    </source>
</evidence>
<dbReference type="GO" id="GO:0000978">
    <property type="term" value="F:RNA polymerase II cis-regulatory region sequence-specific DNA binding"/>
    <property type="evidence" value="ECO:0007669"/>
    <property type="project" value="TreeGrafter"/>
</dbReference>
<keyword evidence="4" id="KW-0862">Zinc</keyword>
<feature type="domain" description="C2H2-type" evidence="8">
    <location>
        <begin position="421"/>
        <end position="448"/>
    </location>
</feature>
<feature type="region of interest" description="Disordered" evidence="7">
    <location>
        <begin position="472"/>
        <end position="605"/>
    </location>
</feature>
<dbReference type="FunFam" id="3.30.160.60:FF:000446">
    <property type="entry name" value="Zinc finger protein"/>
    <property type="match status" value="2"/>
</dbReference>
<feature type="compositionally biased region" description="Polar residues" evidence="7">
    <location>
        <begin position="195"/>
        <end position="208"/>
    </location>
</feature>
<evidence type="ECO:0000256" key="7">
    <source>
        <dbReference type="SAM" id="MobiDB-lite"/>
    </source>
</evidence>
<evidence type="ECO:0000256" key="1">
    <source>
        <dbReference type="ARBA" id="ARBA00022723"/>
    </source>
</evidence>
<feature type="domain" description="C2H2-type" evidence="8">
    <location>
        <begin position="216"/>
        <end position="243"/>
    </location>
</feature>
<dbReference type="Gene3D" id="3.30.160.60">
    <property type="entry name" value="Classic Zinc Finger"/>
    <property type="match status" value="6"/>
</dbReference>
<evidence type="ECO:0000259" key="8">
    <source>
        <dbReference type="PROSITE" id="PS50157"/>
    </source>
</evidence>
<feature type="compositionally biased region" description="Low complexity" evidence="7">
    <location>
        <begin position="134"/>
        <end position="156"/>
    </location>
</feature>
<feature type="compositionally biased region" description="Low complexity" evidence="7">
    <location>
        <begin position="764"/>
        <end position="782"/>
    </location>
</feature>
<name>A0A182RGR4_ANOFN</name>
<feature type="compositionally biased region" description="Low complexity" evidence="7">
    <location>
        <begin position="831"/>
        <end position="857"/>
    </location>
</feature>
<keyword evidence="1" id="KW-0479">Metal-binding</keyword>
<dbReference type="PROSITE" id="PS50157">
    <property type="entry name" value="ZINC_FINGER_C2H2_2"/>
    <property type="match status" value="8"/>
</dbReference>
<dbReference type="FunFam" id="3.30.160.60:FF:002343">
    <property type="entry name" value="Zinc finger protein 33A"/>
    <property type="match status" value="1"/>
</dbReference>
<evidence type="ECO:0000256" key="5">
    <source>
        <dbReference type="ARBA" id="ARBA00023242"/>
    </source>
</evidence>
<dbReference type="SMART" id="SM00355">
    <property type="entry name" value="ZnF_C2H2"/>
    <property type="match status" value="8"/>
</dbReference>
<dbReference type="VEuPathDB" id="VectorBase:AFUN2_013507"/>
<feature type="compositionally biased region" description="Polar residues" evidence="7">
    <location>
        <begin position="698"/>
        <end position="708"/>
    </location>
</feature>